<comment type="caution">
    <text evidence="1">The sequence shown here is derived from an EMBL/GenBank/DDBJ whole genome shotgun (WGS) entry which is preliminary data.</text>
</comment>
<evidence type="ECO:0000313" key="1">
    <source>
        <dbReference type="EMBL" id="KAH7366044.1"/>
    </source>
</evidence>
<protein>
    <submittedName>
        <fullName evidence="1">Uncharacterized protein</fullName>
    </submittedName>
</protein>
<proteinExistence type="predicted"/>
<evidence type="ECO:0000313" key="2">
    <source>
        <dbReference type="Proteomes" id="UP000825935"/>
    </source>
</evidence>
<organism evidence="1 2">
    <name type="scientific">Ceratopteris richardii</name>
    <name type="common">Triangle waterfern</name>
    <dbReference type="NCBI Taxonomy" id="49495"/>
    <lineage>
        <taxon>Eukaryota</taxon>
        <taxon>Viridiplantae</taxon>
        <taxon>Streptophyta</taxon>
        <taxon>Embryophyta</taxon>
        <taxon>Tracheophyta</taxon>
        <taxon>Polypodiopsida</taxon>
        <taxon>Polypodiidae</taxon>
        <taxon>Polypodiales</taxon>
        <taxon>Pteridineae</taxon>
        <taxon>Pteridaceae</taxon>
        <taxon>Parkerioideae</taxon>
        <taxon>Ceratopteris</taxon>
    </lineage>
</organism>
<name>A0A8T2SQS9_CERRI</name>
<dbReference type="Proteomes" id="UP000825935">
    <property type="component" value="Chromosome 18"/>
</dbReference>
<keyword evidence="2" id="KW-1185">Reference proteome</keyword>
<accession>A0A8T2SQS9</accession>
<dbReference type="EMBL" id="CM035423">
    <property type="protein sequence ID" value="KAH7366044.1"/>
    <property type="molecule type" value="Genomic_DNA"/>
</dbReference>
<sequence>MGLRASLSRTSFKAHQRGWSSGRAPVFRWSHLSQNADITTQIRSFYPSISSVCSLFFVSLHRVPAFEVPTSVYIQRKVCSYIWLPF</sequence>
<reference evidence="1" key="1">
    <citation type="submission" date="2021-08" db="EMBL/GenBank/DDBJ databases">
        <title>WGS assembly of Ceratopteris richardii.</title>
        <authorList>
            <person name="Marchant D.B."/>
            <person name="Chen G."/>
            <person name="Jenkins J."/>
            <person name="Shu S."/>
            <person name="Leebens-Mack J."/>
            <person name="Grimwood J."/>
            <person name="Schmutz J."/>
            <person name="Soltis P."/>
            <person name="Soltis D."/>
            <person name="Chen Z.-H."/>
        </authorList>
    </citation>
    <scope>NUCLEOTIDE SEQUENCE</scope>
    <source>
        <strain evidence="1">Whitten #5841</strain>
        <tissue evidence="1">Leaf</tissue>
    </source>
</reference>
<dbReference type="AlphaFoldDB" id="A0A8T2SQS9"/>
<gene>
    <name evidence="1" type="ORF">KP509_18G060600</name>
</gene>